<keyword evidence="7" id="KW-1185">Reference proteome</keyword>
<dbReference type="OrthoDB" id="9759607at2"/>
<reference evidence="6 7" key="1">
    <citation type="submission" date="2018-12" db="EMBL/GenBank/DDBJ databases">
        <authorList>
            <person name="Sun L."/>
            <person name="Chen Z."/>
        </authorList>
    </citation>
    <scope>NUCLEOTIDE SEQUENCE [LARGE SCALE GENOMIC DNA]</scope>
    <source>
        <strain evidence="6 7">3-5-3</strain>
    </source>
</reference>
<dbReference type="NCBIfam" id="TIGR00229">
    <property type="entry name" value="sensory_box"/>
    <property type="match status" value="2"/>
</dbReference>
<organism evidence="6 7">
    <name type="scientific">Paenibacillus zeisoli</name>
    <dbReference type="NCBI Taxonomy" id="2496267"/>
    <lineage>
        <taxon>Bacteria</taxon>
        <taxon>Bacillati</taxon>
        <taxon>Bacillota</taxon>
        <taxon>Bacilli</taxon>
        <taxon>Bacillales</taxon>
        <taxon>Paenibacillaceae</taxon>
        <taxon>Paenibacillus</taxon>
    </lineage>
</organism>
<evidence type="ECO:0000259" key="5">
    <source>
        <dbReference type="PROSITE" id="PS50887"/>
    </source>
</evidence>
<dbReference type="SUPFAM" id="SSF141868">
    <property type="entry name" value="EAL domain-like"/>
    <property type="match status" value="1"/>
</dbReference>
<dbReference type="Pfam" id="PF08447">
    <property type="entry name" value="PAS_3"/>
    <property type="match status" value="2"/>
</dbReference>
<feature type="domain" description="GGDEF" evidence="5">
    <location>
        <begin position="327"/>
        <end position="460"/>
    </location>
</feature>
<dbReference type="Gene3D" id="3.30.450.20">
    <property type="entry name" value="PAS domain"/>
    <property type="match status" value="2"/>
</dbReference>
<dbReference type="SMART" id="SM00267">
    <property type="entry name" value="GGDEF"/>
    <property type="match status" value="1"/>
</dbReference>
<feature type="transmembrane region" description="Helical" evidence="1">
    <location>
        <begin position="6"/>
        <end position="25"/>
    </location>
</feature>
<dbReference type="InterPro" id="IPR000160">
    <property type="entry name" value="GGDEF_dom"/>
</dbReference>
<dbReference type="PROSITE" id="PS50887">
    <property type="entry name" value="GGDEF"/>
    <property type="match status" value="1"/>
</dbReference>
<dbReference type="Gene3D" id="3.30.70.270">
    <property type="match status" value="1"/>
</dbReference>
<dbReference type="InterPro" id="IPR013655">
    <property type="entry name" value="PAS_fold_3"/>
</dbReference>
<dbReference type="PROSITE" id="PS50112">
    <property type="entry name" value="PAS"/>
    <property type="match status" value="2"/>
</dbReference>
<dbReference type="InterPro" id="IPR001633">
    <property type="entry name" value="EAL_dom"/>
</dbReference>
<feature type="domain" description="PAC" evidence="3">
    <location>
        <begin position="111"/>
        <end position="163"/>
    </location>
</feature>
<dbReference type="AlphaFoldDB" id="A0A433XCX4"/>
<dbReference type="CDD" id="cd01948">
    <property type="entry name" value="EAL"/>
    <property type="match status" value="1"/>
</dbReference>
<evidence type="ECO:0000256" key="1">
    <source>
        <dbReference type="SAM" id="Phobius"/>
    </source>
</evidence>
<dbReference type="InterPro" id="IPR043128">
    <property type="entry name" value="Rev_trsase/Diguanyl_cyclase"/>
</dbReference>
<dbReference type="CDD" id="cd00130">
    <property type="entry name" value="PAS"/>
    <property type="match status" value="2"/>
</dbReference>
<evidence type="ECO:0000313" key="6">
    <source>
        <dbReference type="EMBL" id="RUT31784.1"/>
    </source>
</evidence>
<dbReference type="Proteomes" id="UP000272464">
    <property type="component" value="Unassembled WGS sequence"/>
</dbReference>
<dbReference type="InterPro" id="IPR029787">
    <property type="entry name" value="Nucleotide_cyclase"/>
</dbReference>
<proteinExistence type="predicted"/>
<feature type="domain" description="EAL" evidence="4">
    <location>
        <begin position="469"/>
        <end position="722"/>
    </location>
</feature>
<dbReference type="InterPro" id="IPR001610">
    <property type="entry name" value="PAC"/>
</dbReference>
<feature type="domain" description="PAS" evidence="2">
    <location>
        <begin position="171"/>
        <end position="242"/>
    </location>
</feature>
<feature type="domain" description="PAC" evidence="3">
    <location>
        <begin position="246"/>
        <end position="298"/>
    </location>
</feature>
<keyword evidence="1" id="KW-0472">Membrane</keyword>
<comment type="caution">
    <text evidence="6">The sequence shown here is derived from an EMBL/GenBank/DDBJ whole genome shotgun (WGS) entry which is preliminary data.</text>
</comment>
<dbReference type="InterPro" id="IPR000700">
    <property type="entry name" value="PAS-assoc_C"/>
</dbReference>
<dbReference type="InterPro" id="IPR035919">
    <property type="entry name" value="EAL_sf"/>
</dbReference>
<evidence type="ECO:0000259" key="3">
    <source>
        <dbReference type="PROSITE" id="PS50113"/>
    </source>
</evidence>
<sequence length="722" mass="83840">MDRINLIIVFNIVFALVVAIGLLMLRSHLKRLRRSEERFQLSTKGSGAVIWDTVFPGGVYYVSERWYEIMGYEFGEVDGRLEVWEHLVHPDDIAEVRRARKEHLEGGTPVYNTEYRMLKKDGGYRWFSVRGQATRSANGRQVRFAGSMIDVTEKKLYELRLQQSYEELKTSEENYRLLIDAVNDGIWEMDYEKKELHLSPRLIDMLGCADQPNFNMRRLFQRIHPDDRGRLKLAALRHIKQKTDYFQAEYRLRQDSGRYNWYMGRGKALFNEQGEVYRLAGSNTDIHKMKQVQEELHKLAYYDSLSGLPNRLYMLEDLDRFFREPEGMAAIFFIDMDNFKFINDTLGHKSGDLLIRQVSQKLVALLPLEGMLYRLAGDEFVYFIRNVENKETVLTIADNLIRKFKQPIRINSSNIYATISIGIACYPEDGEDTEEMLKNADVAMYRSKKVGKGVFTIYNRTMHSELAERMNIDKHLRNALDQDEFLLQYQAQMNVQTGRIIGFEALLRWHNPELGRVSPMLFIPIAEDSRTIIAIGKWAMITACTFMRRIHERGYPDCRISVNISVIQMVQEDFVTMVLDILEDTGLAPQYLELEITESIFMESYEPIIHKLEILRSLGVRIALDDFGTGYSSLSYLKQLPISTLKIDKGFIDNLPEEDKNRSLTEAMIAIGHKMGLEVVAEGVESYNQLAYLKDHSCDLVQGYFLSKPVDEDEVEALLLRY</sequence>
<evidence type="ECO:0000259" key="4">
    <source>
        <dbReference type="PROSITE" id="PS50883"/>
    </source>
</evidence>
<dbReference type="InterPro" id="IPR000014">
    <property type="entry name" value="PAS"/>
</dbReference>
<dbReference type="InterPro" id="IPR052155">
    <property type="entry name" value="Biofilm_reg_signaling"/>
</dbReference>
<dbReference type="SMART" id="SM00091">
    <property type="entry name" value="PAS"/>
    <property type="match status" value="2"/>
</dbReference>
<dbReference type="InterPro" id="IPR035965">
    <property type="entry name" value="PAS-like_dom_sf"/>
</dbReference>
<name>A0A433XCX4_9BACL</name>
<dbReference type="NCBIfam" id="TIGR00254">
    <property type="entry name" value="GGDEF"/>
    <property type="match status" value="1"/>
</dbReference>
<feature type="domain" description="PAS" evidence="2">
    <location>
        <begin position="57"/>
        <end position="107"/>
    </location>
</feature>
<dbReference type="Pfam" id="PF00990">
    <property type="entry name" value="GGDEF"/>
    <property type="match status" value="1"/>
</dbReference>
<dbReference type="PROSITE" id="PS50113">
    <property type="entry name" value="PAC"/>
    <property type="match status" value="2"/>
</dbReference>
<evidence type="ECO:0000313" key="7">
    <source>
        <dbReference type="Proteomes" id="UP000272464"/>
    </source>
</evidence>
<dbReference type="EMBL" id="RZNX01000003">
    <property type="protein sequence ID" value="RUT31784.1"/>
    <property type="molecule type" value="Genomic_DNA"/>
</dbReference>
<dbReference type="SUPFAM" id="SSF55785">
    <property type="entry name" value="PYP-like sensor domain (PAS domain)"/>
    <property type="match status" value="2"/>
</dbReference>
<gene>
    <name evidence="6" type="ORF">EJP77_10380</name>
</gene>
<dbReference type="Gene3D" id="3.20.20.450">
    <property type="entry name" value="EAL domain"/>
    <property type="match status" value="1"/>
</dbReference>
<dbReference type="CDD" id="cd01949">
    <property type="entry name" value="GGDEF"/>
    <property type="match status" value="1"/>
</dbReference>
<dbReference type="Pfam" id="PF00563">
    <property type="entry name" value="EAL"/>
    <property type="match status" value="1"/>
</dbReference>
<protein>
    <submittedName>
        <fullName evidence="6">EAL domain-containing protein</fullName>
    </submittedName>
</protein>
<keyword evidence="1" id="KW-0812">Transmembrane</keyword>
<dbReference type="PANTHER" id="PTHR44757">
    <property type="entry name" value="DIGUANYLATE CYCLASE DGCP"/>
    <property type="match status" value="1"/>
</dbReference>
<dbReference type="SUPFAM" id="SSF55073">
    <property type="entry name" value="Nucleotide cyclase"/>
    <property type="match status" value="1"/>
</dbReference>
<dbReference type="SMART" id="SM00052">
    <property type="entry name" value="EAL"/>
    <property type="match status" value="1"/>
</dbReference>
<evidence type="ECO:0000259" key="2">
    <source>
        <dbReference type="PROSITE" id="PS50112"/>
    </source>
</evidence>
<dbReference type="PROSITE" id="PS50883">
    <property type="entry name" value="EAL"/>
    <property type="match status" value="1"/>
</dbReference>
<dbReference type="PANTHER" id="PTHR44757:SF2">
    <property type="entry name" value="BIOFILM ARCHITECTURE MAINTENANCE PROTEIN MBAA"/>
    <property type="match status" value="1"/>
</dbReference>
<accession>A0A433XCX4</accession>
<keyword evidence="1" id="KW-1133">Transmembrane helix</keyword>
<dbReference type="SMART" id="SM00086">
    <property type="entry name" value="PAC"/>
    <property type="match status" value="2"/>
</dbReference>
<dbReference type="RefSeq" id="WP_127199164.1">
    <property type="nucleotide sequence ID" value="NZ_RZNX01000003.1"/>
</dbReference>